<accession>A0ACC5WN67</accession>
<dbReference type="Proteomes" id="UP000829447">
    <property type="component" value="Linkage Group LG7"/>
</dbReference>
<keyword evidence="2" id="KW-1185">Reference proteome</keyword>
<protein>
    <submittedName>
        <fullName evidence="1">Uncharacterized protein</fullName>
    </submittedName>
</protein>
<dbReference type="EMBL" id="CM040460">
    <property type="protein sequence ID" value="MCI4379785.1"/>
    <property type="molecule type" value="Genomic_DNA"/>
</dbReference>
<name>A0ACC5WN67_PANGG</name>
<evidence type="ECO:0000313" key="1">
    <source>
        <dbReference type="EMBL" id="MCI4379785.1"/>
    </source>
</evidence>
<proteinExistence type="predicted"/>
<evidence type="ECO:0000313" key="2">
    <source>
        <dbReference type="Proteomes" id="UP000829447"/>
    </source>
</evidence>
<gene>
    <name evidence="1" type="ORF">PGIGA_G00232240</name>
</gene>
<organism evidence="1 2">
    <name type="scientific">Pangasianodon gigas</name>
    <name type="common">Mekong giant catfish</name>
    <name type="synonym">Pangasius gigas</name>
    <dbReference type="NCBI Taxonomy" id="30993"/>
    <lineage>
        <taxon>Eukaryota</taxon>
        <taxon>Metazoa</taxon>
        <taxon>Chordata</taxon>
        <taxon>Craniata</taxon>
        <taxon>Vertebrata</taxon>
        <taxon>Euteleostomi</taxon>
        <taxon>Actinopterygii</taxon>
        <taxon>Neopterygii</taxon>
        <taxon>Teleostei</taxon>
        <taxon>Ostariophysi</taxon>
        <taxon>Siluriformes</taxon>
        <taxon>Pangasiidae</taxon>
        <taxon>Pangasianodon</taxon>
    </lineage>
</organism>
<reference evidence="1 2" key="1">
    <citation type="journal article" date="2022" name="bioRxiv">
        <title>An ancient truncated duplication of the anti-Mullerian hormone receptor type 2 gene is a potential conserved master sex determinant in the Pangasiidae catfish family.</title>
        <authorList>
            <person name="Wen M."/>
            <person name="Pan Q."/>
            <person name="Jouanno E."/>
            <person name="Montfort J."/>
            <person name="Zahm M."/>
            <person name="Cabau C."/>
            <person name="Klopp C."/>
            <person name="Iampietro C."/>
            <person name="Roques C."/>
            <person name="Bouchez O."/>
            <person name="Castinel A."/>
            <person name="Donnadieu C."/>
            <person name="Parrinello H."/>
            <person name="Poncet C."/>
            <person name="Belmonte E."/>
            <person name="Gautier V."/>
            <person name="Avarre J.-C."/>
            <person name="Dugue R."/>
            <person name="Gustiano R."/>
            <person name="Ha T.T.T."/>
            <person name="Campet M."/>
            <person name="Sriphairoj K."/>
            <person name="Ribolli J."/>
            <person name="de Almeida F.L."/>
            <person name="Desvignes T."/>
            <person name="Postlethwait J.H."/>
            <person name="Bucao C.F."/>
            <person name="Robinson-Rechavi M."/>
            <person name="Bobe J."/>
            <person name="Herpin A."/>
            <person name="Guiguen Y."/>
        </authorList>
    </citation>
    <scope>NUCLEOTIDE SEQUENCE [LARGE SCALE GENOMIC DNA]</scope>
    <source>
        <strain evidence="1">YG-Dec2019</strain>
    </source>
</reference>
<sequence>MPKQMPYFKCTRGAPSYQNPAFQLPSSGSSMKRSTAQAVQIGYPAGFLQRHWIGLVMENCLFNLQLQSSFKMIVLEMCVLLCSSLRIWSIKY</sequence>
<comment type="caution">
    <text evidence="1">The sequence shown here is derived from an EMBL/GenBank/DDBJ whole genome shotgun (WGS) entry which is preliminary data.</text>
</comment>